<dbReference type="GeneID" id="300292888"/>
<dbReference type="Gene3D" id="3.40.50.2300">
    <property type="match status" value="1"/>
</dbReference>
<dbReference type="InterPro" id="IPR001789">
    <property type="entry name" value="Sig_transdc_resp-reg_receiver"/>
</dbReference>
<name>A0ABR6MAR8_MICEC</name>
<feature type="domain" description="Response regulatory" evidence="3">
    <location>
        <begin position="11"/>
        <end position="136"/>
    </location>
</feature>
<dbReference type="Proteomes" id="UP000618986">
    <property type="component" value="Unassembled WGS sequence"/>
</dbReference>
<reference evidence="4 5" key="1">
    <citation type="submission" date="2020-08" db="EMBL/GenBank/DDBJ databases">
        <title>Sequencing the genomes of 1000 actinobacteria strains.</title>
        <authorList>
            <person name="Klenk H.-P."/>
        </authorList>
    </citation>
    <scope>NUCLEOTIDE SEQUENCE [LARGE SCALE GENOMIC DNA]</scope>
    <source>
        <strain evidence="4 5">DSM 43036</strain>
    </source>
</reference>
<sequence>MEAVDMTLEIRGLLVDDEAGNTPVIRDSMNLEFEEIGMKVSWTVASDATSARKTIRDEPTFEFAIVDYGLGEGQQNGIAVVEALRARGADTYVLVITGLGNHYPNFREEAIRAGADEAVIRSILNMGRQGGMTFRDLANKVRLHVARKRDFEGLKVTFTDDDLALESTLHQVGSPNPPGADSVAIGKDIVRSLALDCLAPDYRPGATALAVGYLAPGRSGAYVCRVDHQEGRATTSYVLKIGLDRRALEFELAANKKALHLLGAGDLVGFSGQIRSHQESGYHAIAARLATGAHTLADWLDDATQEEAEHVARILFGSQLIKLFAPGQRETRPFDEWLAATPVLRLRVLDTLTLYGDMLATVRAEAGEAPGEPAACDILTTFVNQGVLPGGLRPEGTTTYIDAFGDLHSTNVLVYPAPDNRPVLVDASMYGPHHWATDAARLVVDLVLSVRRAGVASLDWADTTEVSAYIAGLCRTARSRRHVPPADSVDAFIGHVVDNLPTYVNAEKLQMTSEQWHWQWHAALAKELIRQGTRAGLPAPRAAAALSAAVRQLTFAADAFSRIDYAGRTAAVPPPACAAAEPDVTVPRPRAGGSGAEPGTDAQPRRS</sequence>
<protein>
    <recommendedName>
        <fullName evidence="3">Response regulatory domain-containing protein</fullName>
    </recommendedName>
</protein>
<evidence type="ECO:0000256" key="2">
    <source>
        <dbReference type="SAM" id="MobiDB-lite"/>
    </source>
</evidence>
<gene>
    <name evidence="4" type="ORF">FHU28_002307</name>
</gene>
<feature type="region of interest" description="Disordered" evidence="2">
    <location>
        <begin position="573"/>
        <end position="607"/>
    </location>
</feature>
<evidence type="ECO:0000256" key="1">
    <source>
        <dbReference type="PROSITE-ProRule" id="PRU00169"/>
    </source>
</evidence>
<evidence type="ECO:0000313" key="4">
    <source>
        <dbReference type="EMBL" id="MBB5112468.1"/>
    </source>
</evidence>
<evidence type="ECO:0000259" key="3">
    <source>
        <dbReference type="PROSITE" id="PS50110"/>
    </source>
</evidence>
<dbReference type="PROSITE" id="PS50110">
    <property type="entry name" value="RESPONSE_REGULATORY"/>
    <property type="match status" value="1"/>
</dbReference>
<organism evidence="4 5">
    <name type="scientific">Micromonospora echinospora</name>
    <name type="common">Micromonospora purpurea</name>
    <dbReference type="NCBI Taxonomy" id="1877"/>
    <lineage>
        <taxon>Bacteria</taxon>
        <taxon>Bacillati</taxon>
        <taxon>Actinomycetota</taxon>
        <taxon>Actinomycetes</taxon>
        <taxon>Micromonosporales</taxon>
        <taxon>Micromonosporaceae</taxon>
        <taxon>Micromonospora</taxon>
    </lineage>
</organism>
<dbReference type="CDD" id="cd00156">
    <property type="entry name" value="REC"/>
    <property type="match status" value="1"/>
</dbReference>
<dbReference type="EMBL" id="JACHJC010000001">
    <property type="protein sequence ID" value="MBB5112468.1"/>
    <property type="molecule type" value="Genomic_DNA"/>
</dbReference>
<evidence type="ECO:0000313" key="5">
    <source>
        <dbReference type="Proteomes" id="UP000618986"/>
    </source>
</evidence>
<feature type="modified residue" description="4-aspartylphosphate" evidence="1">
    <location>
        <position position="67"/>
    </location>
</feature>
<comment type="caution">
    <text evidence="4">The sequence shown here is derived from an EMBL/GenBank/DDBJ whole genome shotgun (WGS) entry which is preliminary data.</text>
</comment>
<dbReference type="InterPro" id="IPR011006">
    <property type="entry name" value="CheY-like_superfamily"/>
</dbReference>
<dbReference type="SUPFAM" id="SSF52172">
    <property type="entry name" value="CheY-like"/>
    <property type="match status" value="1"/>
</dbReference>
<accession>A0ABR6MAR8</accession>
<keyword evidence="5" id="KW-1185">Reference proteome</keyword>
<keyword evidence="1" id="KW-0597">Phosphoprotein</keyword>
<proteinExistence type="predicted"/>
<dbReference type="RefSeq" id="WP_184683610.1">
    <property type="nucleotide sequence ID" value="NZ_JACHJC010000001.1"/>
</dbReference>